<comment type="caution">
    <text evidence="5">The sequence shown here is derived from an EMBL/GenBank/DDBJ whole genome shotgun (WGS) entry which is preliminary data.</text>
</comment>
<feature type="signal peptide" evidence="4">
    <location>
        <begin position="1"/>
        <end position="22"/>
    </location>
</feature>
<keyword evidence="2" id="KW-0813">Transport</keyword>
<dbReference type="SUPFAM" id="SSF53850">
    <property type="entry name" value="Periplasmic binding protein-like II"/>
    <property type="match status" value="1"/>
</dbReference>
<dbReference type="Gene3D" id="3.40.190.10">
    <property type="entry name" value="Periplasmic binding protein-like II"/>
    <property type="match status" value="2"/>
</dbReference>
<accession>A0A4R2P802</accession>
<evidence type="ECO:0000256" key="2">
    <source>
        <dbReference type="ARBA" id="ARBA00022448"/>
    </source>
</evidence>
<evidence type="ECO:0000313" key="6">
    <source>
        <dbReference type="Proteomes" id="UP000295416"/>
    </source>
</evidence>
<proteinExistence type="inferred from homology"/>
<keyword evidence="6" id="KW-1185">Reference proteome</keyword>
<comment type="similarity">
    <text evidence="1">Belongs to the bacterial solute-binding protein 1 family.</text>
</comment>
<name>A0A4R2P802_9BACL</name>
<evidence type="ECO:0000256" key="3">
    <source>
        <dbReference type="ARBA" id="ARBA00022729"/>
    </source>
</evidence>
<reference evidence="5 6" key="1">
    <citation type="submission" date="2019-03" db="EMBL/GenBank/DDBJ databases">
        <title>Genomic Encyclopedia of Type Strains, Phase IV (KMG-IV): sequencing the most valuable type-strain genomes for metagenomic binning, comparative biology and taxonomic classification.</title>
        <authorList>
            <person name="Goeker M."/>
        </authorList>
    </citation>
    <scope>NUCLEOTIDE SEQUENCE [LARGE SCALE GENOMIC DNA]</scope>
    <source>
        <strain evidence="5 6">DSM 19377</strain>
    </source>
</reference>
<feature type="chain" id="PRO_5021005761" evidence="4">
    <location>
        <begin position="23"/>
        <end position="450"/>
    </location>
</feature>
<dbReference type="Pfam" id="PF01547">
    <property type="entry name" value="SBP_bac_1"/>
    <property type="match status" value="1"/>
</dbReference>
<dbReference type="PROSITE" id="PS51257">
    <property type="entry name" value="PROKAR_LIPOPROTEIN"/>
    <property type="match status" value="1"/>
</dbReference>
<evidence type="ECO:0000256" key="1">
    <source>
        <dbReference type="ARBA" id="ARBA00008520"/>
    </source>
</evidence>
<dbReference type="InterPro" id="IPR006059">
    <property type="entry name" value="SBP"/>
</dbReference>
<dbReference type="PANTHER" id="PTHR43649:SF34">
    <property type="entry name" value="ABC TRANSPORTER PERIPLASMIC-BINDING PROTEIN YCJN-RELATED"/>
    <property type="match status" value="1"/>
</dbReference>
<dbReference type="EMBL" id="SLXK01000004">
    <property type="protein sequence ID" value="TCP30947.1"/>
    <property type="molecule type" value="Genomic_DNA"/>
</dbReference>
<sequence>MKGKAAVLVTILILVMSTMVSGCSNSTDSGNTSESDKSLKGQTVKVLLSAGDVGQFNAWKARSKEFTKKTGIKVKFIETPYENLLENITADGVALGGAYDIVAHPDTMGSSIKQFLEPLDNYIKRDDFDLSRWPDAYLDLSTFNGSVYSLPVRAHVQMLFYRKDIFDRLGLNPPKNWSELEKVSKRITEKTDLYGIVPYYGAGKNGQNLYMWTSYLWSNGGGIFDKNYKPIFNNNEGIEATKRYIDLLVKDKVAPPGSVTFGEQDSRTYFKQGKAAMWLGWWWVYSEFNDSKSSAKDVVGNVAFTSVPGWKGKQSRTNVSTFPLGIMKGSKHKEAAWEFLKWLSKPDLELNIVKDSLTDKSPSDQHSPVITQKGNLRNKQLNELSNGFYNVAADSLGNARTLPKIKEWPKIADILSSAISKMATGKPVKPVLDDAAKEVEQLMKKSGYYD</sequence>
<dbReference type="RefSeq" id="WP_132744256.1">
    <property type="nucleotide sequence ID" value="NZ_SLXK01000004.1"/>
</dbReference>
<evidence type="ECO:0000313" key="5">
    <source>
        <dbReference type="EMBL" id="TCP30947.1"/>
    </source>
</evidence>
<dbReference type="InterPro" id="IPR050490">
    <property type="entry name" value="Bact_solute-bd_prot1"/>
</dbReference>
<gene>
    <name evidence="5" type="ORF">EV207_104126</name>
</gene>
<dbReference type="CDD" id="cd13585">
    <property type="entry name" value="PBP2_TMBP_like"/>
    <property type="match status" value="1"/>
</dbReference>
<dbReference type="OrthoDB" id="9798191at2"/>
<dbReference type="Proteomes" id="UP000295416">
    <property type="component" value="Unassembled WGS sequence"/>
</dbReference>
<organism evidence="5 6">
    <name type="scientific">Scopulibacillus darangshiensis</name>
    <dbReference type="NCBI Taxonomy" id="442528"/>
    <lineage>
        <taxon>Bacteria</taxon>
        <taxon>Bacillati</taxon>
        <taxon>Bacillota</taxon>
        <taxon>Bacilli</taxon>
        <taxon>Bacillales</taxon>
        <taxon>Sporolactobacillaceae</taxon>
        <taxon>Scopulibacillus</taxon>
    </lineage>
</organism>
<dbReference type="AlphaFoldDB" id="A0A4R2P802"/>
<evidence type="ECO:0000256" key="4">
    <source>
        <dbReference type="SAM" id="SignalP"/>
    </source>
</evidence>
<dbReference type="PANTHER" id="PTHR43649">
    <property type="entry name" value="ARABINOSE-BINDING PROTEIN-RELATED"/>
    <property type="match status" value="1"/>
</dbReference>
<keyword evidence="3 4" id="KW-0732">Signal</keyword>
<protein>
    <submittedName>
        <fullName evidence="5">Carbohydrate ABC transporter substrate-binding protein (CUT1 family)</fullName>
    </submittedName>
</protein>